<organism evidence="1 2">
    <name type="scientific">Camellia lanceoleosa</name>
    <dbReference type="NCBI Taxonomy" id="1840588"/>
    <lineage>
        <taxon>Eukaryota</taxon>
        <taxon>Viridiplantae</taxon>
        <taxon>Streptophyta</taxon>
        <taxon>Embryophyta</taxon>
        <taxon>Tracheophyta</taxon>
        <taxon>Spermatophyta</taxon>
        <taxon>Magnoliopsida</taxon>
        <taxon>eudicotyledons</taxon>
        <taxon>Gunneridae</taxon>
        <taxon>Pentapetalae</taxon>
        <taxon>asterids</taxon>
        <taxon>Ericales</taxon>
        <taxon>Theaceae</taxon>
        <taxon>Camellia</taxon>
    </lineage>
</organism>
<evidence type="ECO:0000313" key="1">
    <source>
        <dbReference type="EMBL" id="KAI7995961.1"/>
    </source>
</evidence>
<keyword evidence="2" id="KW-1185">Reference proteome</keyword>
<accession>A0ACC0G8I9</accession>
<reference evidence="1 2" key="1">
    <citation type="journal article" date="2022" name="Plant J.">
        <title>Chromosome-level genome of Camellia lanceoleosa provides a valuable resource for understanding genome evolution and self-incompatibility.</title>
        <authorList>
            <person name="Gong W."/>
            <person name="Xiao S."/>
            <person name="Wang L."/>
            <person name="Liao Z."/>
            <person name="Chang Y."/>
            <person name="Mo W."/>
            <person name="Hu G."/>
            <person name="Li W."/>
            <person name="Zhao G."/>
            <person name="Zhu H."/>
            <person name="Hu X."/>
            <person name="Ji K."/>
            <person name="Xiang X."/>
            <person name="Song Q."/>
            <person name="Yuan D."/>
            <person name="Jin S."/>
            <person name="Zhang L."/>
        </authorList>
    </citation>
    <scope>NUCLEOTIDE SEQUENCE [LARGE SCALE GENOMIC DNA]</scope>
    <source>
        <strain evidence="1">SQ_2022a</strain>
    </source>
</reference>
<gene>
    <name evidence="1" type="ORF">LOK49_LG11G00270</name>
</gene>
<name>A0ACC0G8I9_9ERIC</name>
<dbReference type="Proteomes" id="UP001060215">
    <property type="component" value="Chromosome 12"/>
</dbReference>
<protein>
    <submittedName>
        <fullName evidence="1">Uncharacterized protein</fullName>
    </submittedName>
</protein>
<sequence>MEAENKTCKDKGKLISQASQIWAVSWHSANVEGELGKLMGQLLPVAAVVCLAATGFVLYFEGSFLVYKRQPYINWKEQGLVNEVRDQGRCDCCWAIVACAAVEALYNIKYQCKELFQLAPQELINCVKKEAKACYRSSINEGFRYARQYGIQQELNCPFKAQKQHCLSKEKHMPALRINNFKNIDKEDEARIIEVLKQQPIGAGIVVTGKLKNYKEGIYEAPDTRGAKPKLHAIFLVGCGTDKDTNKNYWLIQNSWGTGWGMNGYAKVIRSSSLPDGRAPILSRLSYPENVEYFLCIEEQMIEYCSIRK</sequence>
<dbReference type="EMBL" id="CM045769">
    <property type="protein sequence ID" value="KAI7995961.1"/>
    <property type="molecule type" value="Genomic_DNA"/>
</dbReference>
<evidence type="ECO:0000313" key="2">
    <source>
        <dbReference type="Proteomes" id="UP001060215"/>
    </source>
</evidence>
<comment type="caution">
    <text evidence="1">The sequence shown here is derived from an EMBL/GenBank/DDBJ whole genome shotgun (WGS) entry which is preliminary data.</text>
</comment>
<proteinExistence type="predicted"/>